<gene>
    <name evidence="4" type="ORF">CBOVIS_LOCUS6613</name>
</gene>
<dbReference type="GO" id="GO:0003993">
    <property type="term" value="F:acid phosphatase activity"/>
    <property type="evidence" value="ECO:0007669"/>
    <property type="project" value="UniProtKB-EC"/>
</dbReference>
<keyword evidence="3" id="KW-0732">Signal</keyword>
<proteinExistence type="inferred from homology"/>
<dbReference type="SUPFAM" id="SSF53254">
    <property type="entry name" value="Phosphoglycerate mutase-like"/>
    <property type="match status" value="1"/>
</dbReference>
<evidence type="ECO:0000256" key="1">
    <source>
        <dbReference type="ARBA" id="ARBA00000032"/>
    </source>
</evidence>
<protein>
    <submittedName>
        <fullName evidence="4">Uncharacterized protein</fullName>
    </submittedName>
</protein>
<reference evidence="4 5" key="1">
    <citation type="submission" date="2020-04" db="EMBL/GenBank/DDBJ databases">
        <authorList>
            <person name="Laetsch R D."/>
            <person name="Stevens L."/>
            <person name="Kumar S."/>
            <person name="Blaxter L. M."/>
        </authorList>
    </citation>
    <scope>NUCLEOTIDE SEQUENCE [LARGE SCALE GENOMIC DNA]</scope>
</reference>
<dbReference type="InterPro" id="IPR050645">
    <property type="entry name" value="Histidine_acid_phosphatase"/>
</dbReference>
<dbReference type="AlphaFoldDB" id="A0A8S1EU50"/>
<name>A0A8S1EU50_9PELO</name>
<dbReference type="Gene3D" id="3.40.50.1240">
    <property type="entry name" value="Phosphoglycerate mutase-like"/>
    <property type="match status" value="1"/>
</dbReference>
<evidence type="ECO:0000313" key="5">
    <source>
        <dbReference type="Proteomes" id="UP000494206"/>
    </source>
</evidence>
<keyword evidence="5" id="KW-1185">Reference proteome</keyword>
<dbReference type="Proteomes" id="UP000494206">
    <property type="component" value="Unassembled WGS sequence"/>
</dbReference>
<dbReference type="EMBL" id="CADEPM010000004">
    <property type="protein sequence ID" value="CAB3404241.1"/>
    <property type="molecule type" value="Genomic_DNA"/>
</dbReference>
<comment type="caution">
    <text evidence="4">The sequence shown here is derived from an EMBL/GenBank/DDBJ whole genome shotgun (WGS) entry which is preliminary data.</text>
</comment>
<dbReference type="PANTHER" id="PTHR11567:SF206">
    <property type="entry name" value="HISTIDINE ACID PHOSPHATASE-RELATED"/>
    <property type="match status" value="1"/>
</dbReference>
<dbReference type="Pfam" id="PF00328">
    <property type="entry name" value="His_Phos_2"/>
    <property type="match status" value="1"/>
</dbReference>
<dbReference type="CDD" id="cd07061">
    <property type="entry name" value="HP_HAP_like"/>
    <property type="match status" value="1"/>
</dbReference>
<organism evidence="4 5">
    <name type="scientific">Caenorhabditis bovis</name>
    <dbReference type="NCBI Taxonomy" id="2654633"/>
    <lineage>
        <taxon>Eukaryota</taxon>
        <taxon>Metazoa</taxon>
        <taxon>Ecdysozoa</taxon>
        <taxon>Nematoda</taxon>
        <taxon>Chromadorea</taxon>
        <taxon>Rhabditida</taxon>
        <taxon>Rhabditina</taxon>
        <taxon>Rhabditomorpha</taxon>
        <taxon>Rhabditoidea</taxon>
        <taxon>Rhabditidae</taxon>
        <taxon>Peloderinae</taxon>
        <taxon>Caenorhabditis</taxon>
    </lineage>
</organism>
<dbReference type="PROSITE" id="PS00616">
    <property type="entry name" value="HIS_ACID_PHOSPHAT_1"/>
    <property type="match status" value="1"/>
</dbReference>
<evidence type="ECO:0000256" key="3">
    <source>
        <dbReference type="SAM" id="SignalP"/>
    </source>
</evidence>
<dbReference type="InterPro" id="IPR029033">
    <property type="entry name" value="His_PPase_superfam"/>
</dbReference>
<feature type="signal peptide" evidence="3">
    <location>
        <begin position="1"/>
        <end position="18"/>
    </location>
</feature>
<dbReference type="PANTHER" id="PTHR11567">
    <property type="entry name" value="ACID PHOSPHATASE-RELATED"/>
    <property type="match status" value="1"/>
</dbReference>
<evidence type="ECO:0000313" key="4">
    <source>
        <dbReference type="EMBL" id="CAB3404241.1"/>
    </source>
</evidence>
<dbReference type="InterPro" id="IPR000560">
    <property type="entry name" value="His_Pase_clade-2"/>
</dbReference>
<comment type="similarity">
    <text evidence="2">Belongs to the histidine acid phosphatase family.</text>
</comment>
<comment type="catalytic activity">
    <reaction evidence="1">
        <text>a phosphate monoester + H2O = an alcohol + phosphate</text>
        <dbReference type="Rhea" id="RHEA:15017"/>
        <dbReference type="ChEBI" id="CHEBI:15377"/>
        <dbReference type="ChEBI" id="CHEBI:30879"/>
        <dbReference type="ChEBI" id="CHEBI:43474"/>
        <dbReference type="ChEBI" id="CHEBI:67140"/>
        <dbReference type="EC" id="3.1.3.2"/>
    </reaction>
</comment>
<dbReference type="InterPro" id="IPR033379">
    <property type="entry name" value="Acid_Pase_AS"/>
</dbReference>
<evidence type="ECO:0000256" key="2">
    <source>
        <dbReference type="ARBA" id="ARBA00005375"/>
    </source>
</evidence>
<sequence length="441" mass="50508">MLILYLLSIFNVFISVNSVNLGDLKLVLVQAIWRHGDRAPQTPFRTDPIKESDWIFGGGGYGELTPDGMRQHFKLGRAIRDRYISGTFKFLPETYDSKKIHIRSTDRNRTIISALSNIYGMYSVNNSKSRSGIDYPDIAGWTPGFIPIAVHTRDYDSDCVANVECDCPRRDALQDMAHTLPDYVNYTTSPEFLEVLQNLTTNTGENITADNLWTVPDALLCERIHFYDRLISENTWYSDEFYTKIQRINHRTSYFTCGIYAKPSIVNSIDVGKEIIKIRSGPITNEIYDRMTQKLDCAKNPKCTNQFIRNLQYYAYSAHDETIYSLMTSFGIEDNAAPDPGEWPAYSASIFVELFTDNKNDAYFSLVYRANENATFVSLTKTIPDCKSQDYCPIEVFKKYAEMYKPDQDITSWCQVLPSNSSRQFFGFSAVVVAIFSIFRI</sequence>
<dbReference type="OrthoDB" id="258392at2759"/>
<accession>A0A8S1EU50</accession>
<feature type="chain" id="PRO_5035887097" evidence="3">
    <location>
        <begin position="19"/>
        <end position="441"/>
    </location>
</feature>